<protein>
    <recommendedName>
        <fullName evidence="4">DUF1364 domain-containing protein</fullName>
    </recommendedName>
</protein>
<evidence type="ECO:0000256" key="1">
    <source>
        <dbReference type="SAM" id="MobiDB-lite"/>
    </source>
</evidence>
<dbReference type="Pfam" id="PF07102">
    <property type="entry name" value="YbcO"/>
    <property type="match status" value="1"/>
</dbReference>
<dbReference type="EMBL" id="NEVL01000003">
    <property type="protein sequence ID" value="OZI36304.1"/>
    <property type="molecule type" value="Genomic_DNA"/>
</dbReference>
<accession>A0A261SFY3</accession>
<sequence>MKRSPMKRGKPLERKTPMAPPRAAMKARRSGKRKTKTVYRNHSLLGMAEGEKCLLRVPSWCQGGTETTVACHSNQARHGKGGWLKAHDWAIAFGCYGCHTYLDQSTAPAEDKAAAFDLGLSRTRLRLIELGAWPAEAETAYQQMYGESP</sequence>
<dbReference type="InterPro" id="IPR010774">
    <property type="entry name" value="YbcO"/>
</dbReference>
<dbReference type="OrthoDB" id="8594085at2"/>
<evidence type="ECO:0000313" key="2">
    <source>
        <dbReference type="EMBL" id="OZI36304.1"/>
    </source>
</evidence>
<gene>
    <name evidence="2" type="ORF">CEG14_14935</name>
</gene>
<feature type="compositionally biased region" description="Basic residues" evidence="1">
    <location>
        <begin position="25"/>
        <end position="36"/>
    </location>
</feature>
<evidence type="ECO:0008006" key="4">
    <source>
        <dbReference type="Google" id="ProtNLM"/>
    </source>
</evidence>
<reference evidence="2 3" key="1">
    <citation type="submission" date="2017-05" db="EMBL/GenBank/DDBJ databases">
        <title>Complete and WGS of Bordetella genogroups.</title>
        <authorList>
            <person name="Spilker T."/>
            <person name="LiPuma J."/>
        </authorList>
    </citation>
    <scope>NUCLEOTIDE SEQUENCE [LARGE SCALE GENOMIC DNA]</scope>
    <source>
        <strain evidence="2 3">AU17610</strain>
    </source>
</reference>
<dbReference type="Gene3D" id="3.30.50.20">
    <property type="entry name" value="prophage-derive protein ybcO"/>
    <property type="match status" value="1"/>
</dbReference>
<comment type="caution">
    <text evidence="2">The sequence shown here is derived from an EMBL/GenBank/DDBJ whole genome shotgun (WGS) entry which is preliminary data.</text>
</comment>
<dbReference type="Proteomes" id="UP000217005">
    <property type="component" value="Unassembled WGS sequence"/>
</dbReference>
<evidence type="ECO:0000313" key="3">
    <source>
        <dbReference type="Proteomes" id="UP000217005"/>
    </source>
</evidence>
<feature type="region of interest" description="Disordered" evidence="1">
    <location>
        <begin position="1"/>
        <end position="36"/>
    </location>
</feature>
<proteinExistence type="predicted"/>
<dbReference type="AlphaFoldDB" id="A0A261SFY3"/>
<name>A0A261SFY3_9BORD</name>
<organism evidence="2 3">
    <name type="scientific">Bordetella genomosp. 1</name>
    <dbReference type="NCBI Taxonomy" id="1395607"/>
    <lineage>
        <taxon>Bacteria</taxon>
        <taxon>Pseudomonadati</taxon>
        <taxon>Pseudomonadota</taxon>
        <taxon>Betaproteobacteria</taxon>
        <taxon>Burkholderiales</taxon>
        <taxon>Alcaligenaceae</taxon>
        <taxon>Bordetella</taxon>
    </lineage>
</organism>